<dbReference type="EMBL" id="QYUQ01000002">
    <property type="protein sequence ID" value="RJG04007.1"/>
    <property type="molecule type" value="Genomic_DNA"/>
</dbReference>
<keyword evidence="4" id="KW-1185">Reference proteome</keyword>
<dbReference type="Pfam" id="PF12697">
    <property type="entry name" value="Abhydrolase_6"/>
    <property type="match status" value="1"/>
</dbReference>
<reference evidence="4" key="1">
    <citation type="submission" date="2018-09" db="EMBL/GenBank/DDBJ databases">
        <authorList>
            <person name="Zhu H."/>
        </authorList>
    </citation>
    <scope>NUCLEOTIDE SEQUENCE [LARGE SCALE GENOMIC DNA]</scope>
    <source>
        <strain evidence="4">K1S02-23</strain>
    </source>
</reference>
<accession>A0A3A3G652</accession>
<evidence type="ECO:0000256" key="1">
    <source>
        <dbReference type="ARBA" id="ARBA00022801"/>
    </source>
</evidence>
<name>A0A3A3G652_9BURK</name>
<proteinExistence type="predicted"/>
<evidence type="ECO:0000313" key="3">
    <source>
        <dbReference type="EMBL" id="RJG04007.1"/>
    </source>
</evidence>
<dbReference type="PRINTS" id="PR00111">
    <property type="entry name" value="ABHYDROLASE"/>
</dbReference>
<dbReference type="Gene3D" id="3.40.50.1820">
    <property type="entry name" value="alpha/beta hydrolase"/>
    <property type="match status" value="1"/>
</dbReference>
<comment type="caution">
    <text evidence="3">The sequence shown here is derived from an EMBL/GenBank/DDBJ whole genome shotgun (WGS) entry which is preliminary data.</text>
</comment>
<dbReference type="InterPro" id="IPR050266">
    <property type="entry name" value="AB_hydrolase_sf"/>
</dbReference>
<dbReference type="InterPro" id="IPR029058">
    <property type="entry name" value="AB_hydrolase_fold"/>
</dbReference>
<dbReference type="AlphaFoldDB" id="A0A3A3G652"/>
<dbReference type="GO" id="GO:0016787">
    <property type="term" value="F:hydrolase activity"/>
    <property type="evidence" value="ECO:0007669"/>
    <property type="project" value="UniProtKB-KW"/>
</dbReference>
<dbReference type="PANTHER" id="PTHR43798">
    <property type="entry name" value="MONOACYLGLYCEROL LIPASE"/>
    <property type="match status" value="1"/>
</dbReference>
<dbReference type="InterPro" id="IPR000073">
    <property type="entry name" value="AB_hydrolase_1"/>
</dbReference>
<evidence type="ECO:0000313" key="4">
    <source>
        <dbReference type="Proteomes" id="UP000266327"/>
    </source>
</evidence>
<dbReference type="Proteomes" id="UP000266327">
    <property type="component" value="Unassembled WGS sequence"/>
</dbReference>
<dbReference type="PANTHER" id="PTHR43798:SF31">
    <property type="entry name" value="AB HYDROLASE SUPERFAMILY PROTEIN YCLE"/>
    <property type="match status" value="1"/>
</dbReference>
<organism evidence="3 4">
    <name type="scientific">Noviherbaspirillum sedimenti</name>
    <dbReference type="NCBI Taxonomy" id="2320865"/>
    <lineage>
        <taxon>Bacteria</taxon>
        <taxon>Pseudomonadati</taxon>
        <taxon>Pseudomonadota</taxon>
        <taxon>Betaproteobacteria</taxon>
        <taxon>Burkholderiales</taxon>
        <taxon>Oxalobacteraceae</taxon>
        <taxon>Noviherbaspirillum</taxon>
    </lineage>
</organism>
<sequence>MASGYRVLTKSRFRSSTVWIGWNATAAHLSQQLPPSPRTHGQTLSPMETPGGMSCHTWARWLKEITVSFLNVPGAQLYYDVSGEGLPLVFVHGAGANSTVFFQQVAHFNKQYRVICLDMRGFGRSYADPESFHPRQFSEDLARILDVEVDGPVVAVCQSMGAWAGLPLAVREPDRFHALVLSGSPTPAYGPHHKVLEVVSERFRRVAAGEKVPPQDLGFSEHFVREHPELIALYQMLARMNQKLDLSTITDPELRLMPEHFIDYQIPTLVMGGLQNKLLGPNTHMVAASCIPGAQAYTFTESGHSSYFEEPEHYNRVVEEFLHANGHAPSNKE</sequence>
<gene>
    <name evidence="3" type="ORF">D3878_22440</name>
</gene>
<feature type="domain" description="AB hydrolase-1" evidence="2">
    <location>
        <begin position="88"/>
        <end position="312"/>
    </location>
</feature>
<protein>
    <submittedName>
        <fullName evidence="3">Alpha/beta hydrolase</fullName>
    </submittedName>
</protein>
<dbReference type="GO" id="GO:0016020">
    <property type="term" value="C:membrane"/>
    <property type="evidence" value="ECO:0007669"/>
    <property type="project" value="TreeGrafter"/>
</dbReference>
<keyword evidence="1 3" id="KW-0378">Hydrolase</keyword>
<evidence type="ECO:0000259" key="2">
    <source>
        <dbReference type="Pfam" id="PF12697"/>
    </source>
</evidence>
<dbReference type="SUPFAM" id="SSF53474">
    <property type="entry name" value="alpha/beta-Hydrolases"/>
    <property type="match status" value="1"/>
</dbReference>